<sequence>MRENVFSKKHTGPLEPTMVVTYGSRRTYFKTGKGSPQSARAALVRMLSRQEQSLSSSRRPSFTNSGVQDKLSRAKRYAERMGHEGVQPFARCNARNSAALNFVCDWTDTATDSRSSSGPRSLKCKSFKDLFLLGRSGARESGRGLRVTRPS</sequence>
<organism evidence="2 3">
    <name type="scientific">Eumeta variegata</name>
    <name type="common">Bagworm moth</name>
    <name type="synonym">Eumeta japonica</name>
    <dbReference type="NCBI Taxonomy" id="151549"/>
    <lineage>
        <taxon>Eukaryota</taxon>
        <taxon>Metazoa</taxon>
        <taxon>Ecdysozoa</taxon>
        <taxon>Arthropoda</taxon>
        <taxon>Hexapoda</taxon>
        <taxon>Insecta</taxon>
        <taxon>Pterygota</taxon>
        <taxon>Neoptera</taxon>
        <taxon>Endopterygota</taxon>
        <taxon>Lepidoptera</taxon>
        <taxon>Glossata</taxon>
        <taxon>Ditrysia</taxon>
        <taxon>Tineoidea</taxon>
        <taxon>Psychidae</taxon>
        <taxon>Oiketicinae</taxon>
        <taxon>Eumeta</taxon>
    </lineage>
</organism>
<gene>
    <name evidence="2" type="ORF">EVAR_57374_1</name>
</gene>
<comment type="caution">
    <text evidence="2">The sequence shown here is derived from an EMBL/GenBank/DDBJ whole genome shotgun (WGS) entry which is preliminary data.</text>
</comment>
<evidence type="ECO:0000313" key="2">
    <source>
        <dbReference type="EMBL" id="GBP86253.1"/>
    </source>
</evidence>
<accession>A0A4C1ZGI4</accession>
<dbReference type="AlphaFoldDB" id="A0A4C1ZGI4"/>
<protein>
    <submittedName>
        <fullName evidence="2">Uncharacterized protein</fullName>
    </submittedName>
</protein>
<name>A0A4C1ZGI4_EUMVA</name>
<evidence type="ECO:0000313" key="3">
    <source>
        <dbReference type="Proteomes" id="UP000299102"/>
    </source>
</evidence>
<proteinExistence type="predicted"/>
<dbReference type="EMBL" id="BGZK01001782">
    <property type="protein sequence ID" value="GBP86253.1"/>
    <property type="molecule type" value="Genomic_DNA"/>
</dbReference>
<evidence type="ECO:0000256" key="1">
    <source>
        <dbReference type="SAM" id="MobiDB-lite"/>
    </source>
</evidence>
<feature type="region of interest" description="Disordered" evidence="1">
    <location>
        <begin position="49"/>
        <end position="70"/>
    </location>
</feature>
<dbReference type="Proteomes" id="UP000299102">
    <property type="component" value="Unassembled WGS sequence"/>
</dbReference>
<reference evidence="2 3" key="1">
    <citation type="journal article" date="2019" name="Commun. Biol.">
        <title>The bagworm genome reveals a unique fibroin gene that provides high tensile strength.</title>
        <authorList>
            <person name="Kono N."/>
            <person name="Nakamura H."/>
            <person name="Ohtoshi R."/>
            <person name="Tomita M."/>
            <person name="Numata K."/>
            <person name="Arakawa K."/>
        </authorList>
    </citation>
    <scope>NUCLEOTIDE SEQUENCE [LARGE SCALE GENOMIC DNA]</scope>
</reference>
<keyword evidence="3" id="KW-1185">Reference proteome</keyword>
<feature type="compositionally biased region" description="Low complexity" evidence="1">
    <location>
        <begin position="49"/>
        <end position="61"/>
    </location>
</feature>